<dbReference type="InterPro" id="IPR007627">
    <property type="entry name" value="RNA_pol_sigma70_r2"/>
</dbReference>
<keyword evidence="4 6" id="KW-0238">DNA-binding</keyword>
<proteinExistence type="inferred from homology"/>
<keyword evidence="11" id="KW-1185">Reference proteome</keyword>
<dbReference type="InterPro" id="IPR036388">
    <property type="entry name" value="WH-like_DNA-bd_sf"/>
</dbReference>
<comment type="similarity">
    <text evidence="1 6">Belongs to the sigma-70 factor family. ECF subfamily.</text>
</comment>
<comment type="caution">
    <text evidence="9">The sequence shown here is derived from an EMBL/GenBank/DDBJ whole genome shotgun (WGS) entry which is preliminary data.</text>
</comment>
<dbReference type="SUPFAM" id="SSF88659">
    <property type="entry name" value="Sigma3 and sigma4 domains of RNA polymerase sigma factors"/>
    <property type="match status" value="1"/>
</dbReference>
<sequence length="174" mass="20707">MEGIQQIEKWFIHYEKDVTNFLVYYTGTTDVEDLVQETFLRALQAFSRFKNEASPKTWLISIARNTAIDLYRKKSVWQKLKERLNRESPDQKELQTEEKILKKQEYARLYEAINELKPNYRDVILLKGIAELSSQETGHILGWSENKVNVTFFRAMKKLNEQLKEGEYFEQFIG</sequence>
<dbReference type="InterPro" id="IPR013249">
    <property type="entry name" value="RNA_pol_sigma70_r4_t2"/>
</dbReference>
<dbReference type="Gene3D" id="1.10.10.10">
    <property type="entry name" value="Winged helix-like DNA-binding domain superfamily/Winged helix DNA-binding domain"/>
    <property type="match status" value="1"/>
</dbReference>
<dbReference type="Gene3D" id="1.10.1740.10">
    <property type="match status" value="1"/>
</dbReference>
<dbReference type="InterPro" id="IPR013324">
    <property type="entry name" value="RNA_pol_sigma_r3/r4-like"/>
</dbReference>
<dbReference type="InterPro" id="IPR013325">
    <property type="entry name" value="RNA_pol_sigma_r2"/>
</dbReference>
<evidence type="ECO:0000256" key="3">
    <source>
        <dbReference type="ARBA" id="ARBA00023082"/>
    </source>
</evidence>
<keyword evidence="2 6" id="KW-0805">Transcription regulation</keyword>
<dbReference type="PANTHER" id="PTHR43133">
    <property type="entry name" value="RNA POLYMERASE ECF-TYPE SIGMA FACTO"/>
    <property type="match status" value="1"/>
</dbReference>
<dbReference type="InterPro" id="IPR014284">
    <property type="entry name" value="RNA_pol_sigma-70_dom"/>
</dbReference>
<dbReference type="Pfam" id="PF08281">
    <property type="entry name" value="Sigma70_r4_2"/>
    <property type="match status" value="1"/>
</dbReference>
<dbReference type="InterPro" id="IPR000838">
    <property type="entry name" value="RNA_pol_sigma70_ECF_CS"/>
</dbReference>
<evidence type="ECO:0000259" key="7">
    <source>
        <dbReference type="Pfam" id="PF04542"/>
    </source>
</evidence>
<dbReference type="PROSITE" id="PS01063">
    <property type="entry name" value="SIGMA70_ECF"/>
    <property type="match status" value="1"/>
</dbReference>
<reference evidence="9" key="1">
    <citation type="submission" date="2021-05" db="EMBL/GenBank/DDBJ databases">
        <title>Novel Bacillus species.</title>
        <authorList>
            <person name="Liu G."/>
        </authorList>
    </citation>
    <scope>NUCLEOTIDE SEQUENCE</scope>
    <source>
        <strain evidence="9 11">FJAT-50051</strain>
    </source>
</reference>
<protein>
    <recommendedName>
        <fullName evidence="6">RNA polymerase sigma factor</fullName>
    </recommendedName>
</protein>
<dbReference type="GO" id="GO:0016987">
    <property type="term" value="F:sigma factor activity"/>
    <property type="evidence" value="ECO:0007669"/>
    <property type="project" value="UniProtKB-KW"/>
</dbReference>
<dbReference type="CDD" id="cd06171">
    <property type="entry name" value="Sigma70_r4"/>
    <property type="match status" value="1"/>
</dbReference>
<dbReference type="PANTHER" id="PTHR43133:SF8">
    <property type="entry name" value="RNA POLYMERASE SIGMA FACTOR HI_1459-RELATED"/>
    <property type="match status" value="1"/>
</dbReference>
<accession>A0A942T207</accession>
<gene>
    <name evidence="10" type="ORF">KHB02_009905</name>
    <name evidence="9" type="ORF">KHB02_24900</name>
</gene>
<dbReference type="GO" id="GO:0006950">
    <property type="term" value="P:response to stress"/>
    <property type="evidence" value="ECO:0007669"/>
    <property type="project" value="UniProtKB-ARBA"/>
</dbReference>
<dbReference type="Proteomes" id="UP000677265">
    <property type="component" value="Unassembled WGS sequence"/>
</dbReference>
<evidence type="ECO:0000256" key="4">
    <source>
        <dbReference type="ARBA" id="ARBA00023125"/>
    </source>
</evidence>
<dbReference type="RefSeq" id="WP_213144538.1">
    <property type="nucleotide sequence ID" value="NZ_JAGYPE020000013.1"/>
</dbReference>
<feature type="domain" description="RNA polymerase sigma factor 70 region 4 type 2" evidence="8">
    <location>
        <begin position="108"/>
        <end position="159"/>
    </location>
</feature>
<evidence type="ECO:0000313" key="10">
    <source>
        <dbReference type="EMBL" id="MCH6265850.1"/>
    </source>
</evidence>
<dbReference type="EMBL" id="JAGYPE020000013">
    <property type="protein sequence ID" value="MCH6265850.1"/>
    <property type="molecule type" value="Genomic_DNA"/>
</dbReference>
<dbReference type="SUPFAM" id="SSF88946">
    <property type="entry name" value="Sigma2 domain of RNA polymerase sigma factors"/>
    <property type="match status" value="1"/>
</dbReference>
<evidence type="ECO:0000256" key="6">
    <source>
        <dbReference type="RuleBase" id="RU000716"/>
    </source>
</evidence>
<keyword evidence="3 6" id="KW-0731">Sigma factor</keyword>
<evidence type="ECO:0000256" key="1">
    <source>
        <dbReference type="ARBA" id="ARBA00010641"/>
    </source>
</evidence>
<evidence type="ECO:0000259" key="8">
    <source>
        <dbReference type="Pfam" id="PF08281"/>
    </source>
</evidence>
<keyword evidence="5 6" id="KW-0804">Transcription</keyword>
<feature type="domain" description="RNA polymerase sigma-70 region 2" evidence="7">
    <location>
        <begin position="13"/>
        <end position="75"/>
    </location>
</feature>
<dbReference type="GO" id="GO:0006352">
    <property type="term" value="P:DNA-templated transcription initiation"/>
    <property type="evidence" value="ECO:0007669"/>
    <property type="project" value="InterPro"/>
</dbReference>
<dbReference type="NCBIfam" id="TIGR02937">
    <property type="entry name" value="sigma70-ECF"/>
    <property type="match status" value="1"/>
</dbReference>
<evidence type="ECO:0000313" key="9">
    <source>
        <dbReference type="EMBL" id="MBS4184617.1"/>
    </source>
</evidence>
<evidence type="ECO:0000256" key="5">
    <source>
        <dbReference type="ARBA" id="ARBA00023163"/>
    </source>
</evidence>
<dbReference type="GO" id="GO:0003677">
    <property type="term" value="F:DNA binding"/>
    <property type="evidence" value="ECO:0007669"/>
    <property type="project" value="UniProtKB-KW"/>
</dbReference>
<evidence type="ECO:0000256" key="2">
    <source>
        <dbReference type="ARBA" id="ARBA00023015"/>
    </source>
</evidence>
<dbReference type="Pfam" id="PF04542">
    <property type="entry name" value="Sigma70_r2"/>
    <property type="match status" value="1"/>
</dbReference>
<dbReference type="InterPro" id="IPR039425">
    <property type="entry name" value="RNA_pol_sigma-70-like"/>
</dbReference>
<organism evidence="9">
    <name type="scientific">Neobacillus citreus</name>
    <dbReference type="NCBI Taxonomy" id="2833578"/>
    <lineage>
        <taxon>Bacteria</taxon>
        <taxon>Bacillati</taxon>
        <taxon>Bacillota</taxon>
        <taxon>Bacilli</taxon>
        <taxon>Bacillales</taxon>
        <taxon>Bacillaceae</taxon>
        <taxon>Neobacillus</taxon>
    </lineage>
</organism>
<dbReference type="AlphaFoldDB" id="A0A942T207"/>
<evidence type="ECO:0000313" key="11">
    <source>
        <dbReference type="Proteomes" id="UP000677265"/>
    </source>
</evidence>
<name>A0A942T207_9BACI</name>
<dbReference type="EMBL" id="JAGYPE010000005">
    <property type="protein sequence ID" value="MBS4184617.1"/>
    <property type="molecule type" value="Genomic_DNA"/>
</dbReference>